<proteinExistence type="predicted"/>
<dbReference type="Pfam" id="PF08695">
    <property type="entry name" value="Coa1"/>
    <property type="match status" value="1"/>
</dbReference>
<organism evidence="2 3">
    <name type="scientific">[Myrmecia] bisecta</name>
    <dbReference type="NCBI Taxonomy" id="41462"/>
    <lineage>
        <taxon>Eukaryota</taxon>
        <taxon>Viridiplantae</taxon>
        <taxon>Chlorophyta</taxon>
        <taxon>core chlorophytes</taxon>
        <taxon>Trebouxiophyceae</taxon>
        <taxon>Trebouxiales</taxon>
        <taxon>Trebouxiaceae</taxon>
        <taxon>Myrmecia</taxon>
    </lineage>
</organism>
<feature type="transmembrane region" description="Helical" evidence="1">
    <location>
        <begin position="94"/>
        <end position="118"/>
    </location>
</feature>
<name>A0AAW1PB49_9CHLO</name>
<evidence type="ECO:0000256" key="1">
    <source>
        <dbReference type="SAM" id="Phobius"/>
    </source>
</evidence>
<accession>A0AAW1PB49</accession>
<keyword evidence="1" id="KW-0812">Transmembrane</keyword>
<keyword evidence="1" id="KW-1133">Transmembrane helix</keyword>
<comment type="caution">
    <text evidence="2">The sequence shown here is derived from an EMBL/GenBank/DDBJ whole genome shotgun (WGS) entry which is preliminary data.</text>
</comment>
<reference evidence="2 3" key="1">
    <citation type="journal article" date="2024" name="Nat. Commun.">
        <title>Phylogenomics reveals the evolutionary origins of lichenization in chlorophyte algae.</title>
        <authorList>
            <person name="Puginier C."/>
            <person name="Libourel C."/>
            <person name="Otte J."/>
            <person name="Skaloud P."/>
            <person name="Haon M."/>
            <person name="Grisel S."/>
            <person name="Petersen M."/>
            <person name="Berrin J.G."/>
            <person name="Delaux P.M."/>
            <person name="Dal Grande F."/>
            <person name="Keller J."/>
        </authorList>
    </citation>
    <scope>NUCLEOTIDE SEQUENCE [LARGE SCALE GENOMIC DNA]</scope>
    <source>
        <strain evidence="2 3">SAG 2043</strain>
    </source>
</reference>
<dbReference type="AlphaFoldDB" id="A0AAW1PB49"/>
<keyword evidence="1" id="KW-0472">Membrane</keyword>
<protein>
    <submittedName>
        <fullName evidence="2">Uncharacterized protein</fullName>
    </submittedName>
</protein>
<dbReference type="InterPro" id="IPR014807">
    <property type="entry name" value="Coa1"/>
</dbReference>
<sequence>MLKGLAGQALRAASQLAQRNSAAQQRTLLLLKPTSAPSLQCCWRSAVRRTGEAVNSLLPAQARQWLKGVQQPGSIQKAASLQVEAFWQHHRRKVFVAAGVVGVYFLWRTLFGITSVFVNLSGRMAEWGFLAFAAAVVAFSYLYIKRLYTINPDSVYRLAMLRLNTNPGALEVLGAPLAGSDVRAMTMTGGGIRFRGLRPSYRSRRLQMIFPLRGSERRGLVSLEAKKRKGHYNFKLLAVDVSPELPRLFLEGNQQVYDRGGVLGELRDPFLKAVALQETHDAEDEIDDAADDAEAANAQRVKEAQAVKRKPKSMDDGGGLYFYERLWLTLRRACSSATKAPQPAS</sequence>
<dbReference type="PANTHER" id="PTHR36354">
    <property type="entry name" value="IMPORT INNER MEMBRANE TRANSLOCASE SUBUNIT"/>
    <property type="match status" value="1"/>
</dbReference>
<dbReference type="EMBL" id="JALJOR010000013">
    <property type="protein sequence ID" value="KAK9806949.1"/>
    <property type="molecule type" value="Genomic_DNA"/>
</dbReference>
<evidence type="ECO:0000313" key="2">
    <source>
        <dbReference type="EMBL" id="KAK9806949.1"/>
    </source>
</evidence>
<dbReference type="PANTHER" id="PTHR36354:SF2">
    <property type="entry name" value="IMPORT INNER MEMBRANE TRANSLOCASE SUBUNIT"/>
    <property type="match status" value="1"/>
</dbReference>
<feature type="transmembrane region" description="Helical" evidence="1">
    <location>
        <begin position="124"/>
        <end position="144"/>
    </location>
</feature>
<keyword evidence="3" id="KW-1185">Reference proteome</keyword>
<evidence type="ECO:0000313" key="3">
    <source>
        <dbReference type="Proteomes" id="UP001489004"/>
    </source>
</evidence>
<dbReference type="Proteomes" id="UP001489004">
    <property type="component" value="Unassembled WGS sequence"/>
</dbReference>
<gene>
    <name evidence="2" type="ORF">WJX72_008426</name>
</gene>